<comment type="caution">
    <text evidence="4">The sequence shown here is derived from an EMBL/GenBank/DDBJ whole genome shotgun (WGS) entry which is preliminary data.</text>
</comment>
<keyword evidence="2" id="KW-1133">Transmembrane helix</keyword>
<dbReference type="InterPro" id="IPR003609">
    <property type="entry name" value="Pan_app"/>
</dbReference>
<keyword evidence="2" id="KW-0812">Transmembrane</keyword>
<proteinExistence type="predicted"/>
<dbReference type="Gene3D" id="2.90.10.10">
    <property type="entry name" value="Bulb-type lectin domain"/>
    <property type="match status" value="1"/>
</dbReference>
<dbReference type="Pfam" id="PF01453">
    <property type="entry name" value="B_lectin"/>
    <property type="match status" value="1"/>
</dbReference>
<name>A0A834ZAS2_TETSI</name>
<dbReference type="PANTHER" id="PTHR47976">
    <property type="entry name" value="G-TYPE LECTIN S-RECEPTOR-LIKE SERINE/THREONINE-PROTEIN KINASE SD2-5"/>
    <property type="match status" value="1"/>
</dbReference>
<gene>
    <name evidence="4" type="ORF">HHK36_010621</name>
</gene>
<feature type="transmembrane region" description="Helical" evidence="2">
    <location>
        <begin position="480"/>
        <end position="505"/>
    </location>
</feature>
<dbReference type="InterPro" id="IPR036426">
    <property type="entry name" value="Bulb-type_lectin_dom_sf"/>
</dbReference>
<protein>
    <recommendedName>
        <fullName evidence="3">Bulb-type lectin domain-containing protein</fullName>
    </recommendedName>
</protein>
<dbReference type="SMART" id="SM00473">
    <property type="entry name" value="PAN_AP"/>
    <property type="match status" value="1"/>
</dbReference>
<evidence type="ECO:0000313" key="5">
    <source>
        <dbReference type="Proteomes" id="UP000655225"/>
    </source>
</evidence>
<dbReference type="InterPro" id="IPR051343">
    <property type="entry name" value="G-type_lectin_kinases/EP1-like"/>
</dbReference>
<dbReference type="EMBL" id="JABCRI010000007">
    <property type="protein sequence ID" value="KAF8402536.1"/>
    <property type="molecule type" value="Genomic_DNA"/>
</dbReference>
<keyword evidence="1" id="KW-0732">Signal</keyword>
<dbReference type="PANTHER" id="PTHR47976:SF120">
    <property type="entry name" value="G-TYPE LECTIN S-RECEPTOR-LIKE SERINE_THREONINE-PROTEIN KINASE SD2-5"/>
    <property type="match status" value="1"/>
</dbReference>
<dbReference type="PROSITE" id="PS50927">
    <property type="entry name" value="BULB_LECTIN"/>
    <property type="match status" value="1"/>
</dbReference>
<dbReference type="OrthoDB" id="740822at2759"/>
<evidence type="ECO:0000256" key="1">
    <source>
        <dbReference type="ARBA" id="ARBA00022729"/>
    </source>
</evidence>
<accession>A0A834ZAS2</accession>
<organism evidence="4 5">
    <name type="scientific">Tetracentron sinense</name>
    <name type="common">Spur-leaf</name>
    <dbReference type="NCBI Taxonomy" id="13715"/>
    <lineage>
        <taxon>Eukaryota</taxon>
        <taxon>Viridiplantae</taxon>
        <taxon>Streptophyta</taxon>
        <taxon>Embryophyta</taxon>
        <taxon>Tracheophyta</taxon>
        <taxon>Spermatophyta</taxon>
        <taxon>Magnoliopsida</taxon>
        <taxon>Trochodendrales</taxon>
        <taxon>Trochodendraceae</taxon>
        <taxon>Tetracentron</taxon>
    </lineage>
</organism>
<evidence type="ECO:0000313" key="4">
    <source>
        <dbReference type="EMBL" id="KAF8402536.1"/>
    </source>
</evidence>
<keyword evidence="2" id="KW-0472">Membrane</keyword>
<sequence>MTPLYLVGSTHSLIESRNLLPSLSSASNLAGKTKAPEISACLKIKDSGNKSEVEVVVHMDLYLLVFFICLFSICDHCKSDVPVGFRVTLPVPSEFNMGFLGRAFLMETAQIVPNLKAALSVEAINGKYSCSLEVFLGDTKVWNSGHFSQFYTSERCVLELTKGGDLQLRGSRERIGWRTGTSGQGVERLQLLGTGNLILSDAMNRVKWQSFNFPADVMLLGQRIDVSTRLTSFSGNPTSFYSFEIQKDKIALYLNSGNLKYSYWEFRPSKSRNIVFAELGSTGLELFNGRHRKIAQLSSQRYEPLRFLALGNKTGNLELYYYSPNEGKFVASFQAFNTTCDLPLACKPYAICTFSNTCSCIQFSRRASHLGSDCNGFSRGFCGGGQVEMVELEGVVSILRGIQTINVSKEECVNLCIDHCTCVSALYYAGGSPASQQECFLYGLVSGVKQIDNVPGLSYLIKVPKGIGVDHGKTASARKWLLTMGWVVDGLVILLVLGGFGYYFFVIRKRRKNLPGSDNT</sequence>
<dbReference type="OMA" id="CAYYCIY"/>
<dbReference type="Proteomes" id="UP000655225">
    <property type="component" value="Unassembled WGS sequence"/>
</dbReference>
<evidence type="ECO:0000256" key="2">
    <source>
        <dbReference type="SAM" id="Phobius"/>
    </source>
</evidence>
<feature type="domain" description="Bulb-type lectin" evidence="3">
    <location>
        <begin position="100"/>
        <end position="212"/>
    </location>
</feature>
<dbReference type="AlphaFoldDB" id="A0A834ZAS2"/>
<keyword evidence="5" id="KW-1185">Reference proteome</keyword>
<dbReference type="InterPro" id="IPR001480">
    <property type="entry name" value="Bulb-type_lectin_dom"/>
</dbReference>
<reference evidence="4 5" key="1">
    <citation type="submission" date="2020-04" db="EMBL/GenBank/DDBJ databases">
        <title>Plant Genome Project.</title>
        <authorList>
            <person name="Zhang R.-G."/>
        </authorList>
    </citation>
    <scope>NUCLEOTIDE SEQUENCE [LARGE SCALE GENOMIC DNA]</scope>
    <source>
        <strain evidence="4">YNK0</strain>
        <tissue evidence="4">Leaf</tissue>
    </source>
</reference>
<dbReference type="SUPFAM" id="SSF51110">
    <property type="entry name" value="alpha-D-mannose-specific plant lectins"/>
    <property type="match status" value="1"/>
</dbReference>
<evidence type="ECO:0000259" key="3">
    <source>
        <dbReference type="PROSITE" id="PS50927"/>
    </source>
</evidence>
<dbReference type="Pfam" id="PF00024">
    <property type="entry name" value="PAN_1"/>
    <property type="match status" value="1"/>
</dbReference>